<dbReference type="EMBL" id="JRGF01000005">
    <property type="protein sequence ID" value="KHE42249.1"/>
    <property type="molecule type" value="Genomic_DNA"/>
</dbReference>
<dbReference type="PANTHER" id="PTHR36456:SF1">
    <property type="entry name" value="UPF0232 PROTEIN SCO3875"/>
    <property type="match status" value="1"/>
</dbReference>
<keyword evidence="2" id="KW-1185">Reference proteome</keyword>
<sequence>MRRSRPMSIGELWSGFVEENPTRMRRLAEARIPDLWPEVVGPGAASLTRSLTMRNGVLYVALTSSVARHDIFMRRTELRHRLNELLGMNVVSNIIAK</sequence>
<comment type="caution">
    <text evidence="1">The sequence shown here is derived from an EMBL/GenBank/DDBJ whole genome shotgun (WGS) entry which is preliminary data.</text>
</comment>
<protein>
    <recommendedName>
        <fullName evidence="3">DUF721 domain-containing protein</fullName>
    </recommendedName>
</protein>
<dbReference type="InterPro" id="IPR007922">
    <property type="entry name" value="DciA-like"/>
</dbReference>
<dbReference type="RefSeq" id="WP_022064193.1">
    <property type="nucleotide sequence ID" value="NZ_JRGF01000005.1"/>
</dbReference>
<proteinExistence type="predicted"/>
<dbReference type="Proteomes" id="UP000030889">
    <property type="component" value="Unassembled WGS sequence"/>
</dbReference>
<dbReference type="PANTHER" id="PTHR36456">
    <property type="entry name" value="UPF0232 PROTEIN SCO3875"/>
    <property type="match status" value="1"/>
</dbReference>
<gene>
    <name evidence="1" type="ORF">LG35_04945</name>
</gene>
<evidence type="ECO:0000313" key="2">
    <source>
        <dbReference type="Proteomes" id="UP000030889"/>
    </source>
</evidence>
<organism evidence="1 2">
    <name type="scientific">Alistipes inops</name>
    <dbReference type="NCBI Taxonomy" id="1501391"/>
    <lineage>
        <taxon>Bacteria</taxon>
        <taxon>Pseudomonadati</taxon>
        <taxon>Bacteroidota</taxon>
        <taxon>Bacteroidia</taxon>
        <taxon>Bacteroidales</taxon>
        <taxon>Rikenellaceae</taxon>
        <taxon>Alistipes</taxon>
    </lineage>
</organism>
<name>A0ABR4YJ23_9BACT</name>
<evidence type="ECO:0008006" key="3">
    <source>
        <dbReference type="Google" id="ProtNLM"/>
    </source>
</evidence>
<dbReference type="Pfam" id="PF05258">
    <property type="entry name" value="DciA"/>
    <property type="match status" value="1"/>
</dbReference>
<accession>A0ABR4YJ23</accession>
<reference evidence="1 2" key="1">
    <citation type="submission" date="2014-09" db="EMBL/GenBank/DDBJ databases">
        <title>Alistipes sp. 627, sp. nov., a novel member of the family Rikenellaceae isolated from human faeces.</title>
        <authorList>
            <person name="Shkoporov A.N."/>
            <person name="Chaplin A.V."/>
            <person name="Motuzova O.V."/>
            <person name="Kafarskaia L.I."/>
            <person name="Khokhlova E.V."/>
            <person name="Efimov B.A."/>
        </authorList>
    </citation>
    <scope>NUCLEOTIDE SEQUENCE [LARGE SCALE GENOMIC DNA]</scope>
    <source>
        <strain evidence="1 2">627</strain>
    </source>
</reference>
<evidence type="ECO:0000313" key="1">
    <source>
        <dbReference type="EMBL" id="KHE42249.1"/>
    </source>
</evidence>